<dbReference type="AlphaFoldDB" id="K3XUK6"/>
<dbReference type="EMBL" id="AGNK02002769">
    <property type="status" value="NOT_ANNOTATED_CDS"/>
    <property type="molecule type" value="Genomic_DNA"/>
</dbReference>
<keyword evidence="2" id="KW-1185">Reference proteome</keyword>
<organism evidence="1 2">
    <name type="scientific">Setaria italica</name>
    <name type="common">Foxtail millet</name>
    <name type="synonym">Panicum italicum</name>
    <dbReference type="NCBI Taxonomy" id="4555"/>
    <lineage>
        <taxon>Eukaryota</taxon>
        <taxon>Viridiplantae</taxon>
        <taxon>Streptophyta</taxon>
        <taxon>Embryophyta</taxon>
        <taxon>Tracheophyta</taxon>
        <taxon>Spermatophyta</taxon>
        <taxon>Magnoliopsida</taxon>
        <taxon>Liliopsida</taxon>
        <taxon>Poales</taxon>
        <taxon>Poaceae</taxon>
        <taxon>PACMAD clade</taxon>
        <taxon>Panicoideae</taxon>
        <taxon>Panicodae</taxon>
        <taxon>Paniceae</taxon>
        <taxon>Cenchrinae</taxon>
        <taxon>Setaria</taxon>
    </lineage>
</organism>
<evidence type="ECO:0000313" key="2">
    <source>
        <dbReference type="Proteomes" id="UP000004995"/>
    </source>
</evidence>
<reference evidence="1" key="2">
    <citation type="submission" date="2018-08" db="UniProtKB">
        <authorList>
            <consortium name="EnsemblPlants"/>
        </authorList>
    </citation>
    <scope>IDENTIFICATION</scope>
    <source>
        <strain evidence="1">Yugu1</strain>
    </source>
</reference>
<sequence>MPVIAGARRGWDLVVVTWRQSLPPAAPSMRFLLCFVPQLSPAVS</sequence>
<evidence type="ECO:0000313" key="1">
    <source>
        <dbReference type="EnsemblPlants" id="KQL03544"/>
    </source>
</evidence>
<dbReference type="InParanoid" id="K3XUK6"/>
<reference evidence="2" key="1">
    <citation type="journal article" date="2012" name="Nat. Biotechnol.">
        <title>Reference genome sequence of the model plant Setaria.</title>
        <authorList>
            <person name="Bennetzen J.L."/>
            <person name="Schmutz J."/>
            <person name="Wang H."/>
            <person name="Percifield R."/>
            <person name="Hawkins J."/>
            <person name="Pontaroli A.C."/>
            <person name="Estep M."/>
            <person name="Feng L."/>
            <person name="Vaughn J.N."/>
            <person name="Grimwood J."/>
            <person name="Jenkins J."/>
            <person name="Barry K."/>
            <person name="Lindquist E."/>
            <person name="Hellsten U."/>
            <person name="Deshpande S."/>
            <person name="Wang X."/>
            <person name="Wu X."/>
            <person name="Mitros T."/>
            <person name="Triplett J."/>
            <person name="Yang X."/>
            <person name="Ye C.Y."/>
            <person name="Mauro-Herrera M."/>
            <person name="Wang L."/>
            <person name="Li P."/>
            <person name="Sharma M."/>
            <person name="Sharma R."/>
            <person name="Ronald P.C."/>
            <person name="Panaud O."/>
            <person name="Kellogg E.A."/>
            <person name="Brutnell T.P."/>
            <person name="Doust A.N."/>
            <person name="Tuskan G.A."/>
            <person name="Rokhsar D."/>
            <person name="Devos K.M."/>
        </authorList>
    </citation>
    <scope>NUCLEOTIDE SEQUENCE [LARGE SCALE GENOMIC DNA]</scope>
    <source>
        <strain evidence="2">cv. Yugu1</strain>
    </source>
</reference>
<name>K3XUK6_SETIT</name>
<accession>K3XUK6</accession>
<protein>
    <submittedName>
        <fullName evidence="1">Uncharacterized protein</fullName>
    </submittedName>
</protein>
<proteinExistence type="predicted"/>
<dbReference type="HOGENOM" id="CLU_3225548_0_0_1"/>
<dbReference type="Gramene" id="KQL03544">
    <property type="protein sequence ID" value="KQL03544"/>
    <property type="gene ID" value="SETIT_005613mg"/>
</dbReference>
<dbReference type="Proteomes" id="UP000004995">
    <property type="component" value="Unassembled WGS sequence"/>
</dbReference>
<dbReference type="EnsemblPlants" id="KQL03544">
    <property type="protein sequence ID" value="KQL03544"/>
    <property type="gene ID" value="SETIT_005613mg"/>
</dbReference>